<protein>
    <submittedName>
        <fullName evidence="2">Uncharacterized protein</fullName>
    </submittedName>
</protein>
<reference evidence="2" key="1">
    <citation type="submission" date="2023-06" db="EMBL/GenBank/DDBJ databases">
        <title>Genomic analysis of the entomopathogenic nematode Steinernema hermaphroditum.</title>
        <authorList>
            <person name="Schwarz E.M."/>
            <person name="Heppert J.K."/>
            <person name="Baniya A."/>
            <person name="Schwartz H.T."/>
            <person name="Tan C.-H."/>
            <person name="Antoshechkin I."/>
            <person name="Sternberg P.W."/>
            <person name="Goodrich-Blair H."/>
            <person name="Dillman A.R."/>
        </authorList>
    </citation>
    <scope>NUCLEOTIDE SEQUENCE</scope>
    <source>
        <strain evidence="2">PS9179</strain>
        <tissue evidence="2">Whole animal</tissue>
    </source>
</reference>
<organism evidence="2 3">
    <name type="scientific">Steinernema hermaphroditum</name>
    <dbReference type="NCBI Taxonomy" id="289476"/>
    <lineage>
        <taxon>Eukaryota</taxon>
        <taxon>Metazoa</taxon>
        <taxon>Ecdysozoa</taxon>
        <taxon>Nematoda</taxon>
        <taxon>Chromadorea</taxon>
        <taxon>Rhabditida</taxon>
        <taxon>Tylenchina</taxon>
        <taxon>Panagrolaimomorpha</taxon>
        <taxon>Strongyloidoidea</taxon>
        <taxon>Steinernematidae</taxon>
        <taxon>Steinernema</taxon>
    </lineage>
</organism>
<dbReference type="AlphaFoldDB" id="A0AA39MB05"/>
<feature type="transmembrane region" description="Helical" evidence="1">
    <location>
        <begin position="51"/>
        <end position="75"/>
    </location>
</feature>
<comment type="caution">
    <text evidence="2">The sequence shown here is derived from an EMBL/GenBank/DDBJ whole genome shotgun (WGS) entry which is preliminary data.</text>
</comment>
<keyword evidence="1" id="KW-0812">Transmembrane</keyword>
<dbReference type="Proteomes" id="UP001175271">
    <property type="component" value="Unassembled WGS sequence"/>
</dbReference>
<evidence type="ECO:0000313" key="2">
    <source>
        <dbReference type="EMBL" id="KAK0427084.1"/>
    </source>
</evidence>
<feature type="transmembrane region" description="Helical" evidence="1">
    <location>
        <begin position="140"/>
        <end position="161"/>
    </location>
</feature>
<evidence type="ECO:0000256" key="1">
    <source>
        <dbReference type="SAM" id="Phobius"/>
    </source>
</evidence>
<sequence>MRALEITVGVIYIAILCISCPAYARIVYVFISNPRLKIMCNLKYPKFIHSIILATIYVYALASFGFVMSPLADIYVPPGEFMLSYNLSLPYTIPFIRVTSITTLVALGTTFFIYVLLIGYLIWLKLENGRIIHFHQEKKILLYAGVRFIAGSSLILLFHFVSLPRNALIGISITTSYIVNNLVLPVLLYMTLYKSLRKEVVTVEIASRSSKTTQVLTQVQSLQ</sequence>
<keyword evidence="3" id="KW-1185">Reference proteome</keyword>
<feature type="transmembrane region" description="Helical" evidence="1">
    <location>
        <begin position="167"/>
        <end position="189"/>
    </location>
</feature>
<accession>A0AA39MB05</accession>
<proteinExistence type="predicted"/>
<evidence type="ECO:0000313" key="3">
    <source>
        <dbReference type="Proteomes" id="UP001175271"/>
    </source>
</evidence>
<keyword evidence="1" id="KW-0472">Membrane</keyword>
<keyword evidence="1" id="KW-1133">Transmembrane helix</keyword>
<dbReference type="EMBL" id="JAUCMV010000001">
    <property type="protein sequence ID" value="KAK0427084.1"/>
    <property type="molecule type" value="Genomic_DNA"/>
</dbReference>
<name>A0AA39MB05_9BILA</name>
<feature type="transmembrane region" description="Helical" evidence="1">
    <location>
        <begin position="6"/>
        <end position="31"/>
    </location>
</feature>
<gene>
    <name evidence="2" type="ORF">QR680_010053</name>
</gene>
<feature type="transmembrane region" description="Helical" evidence="1">
    <location>
        <begin position="95"/>
        <end position="119"/>
    </location>
</feature>